<keyword evidence="2" id="KW-1185">Reference proteome</keyword>
<comment type="caution">
    <text evidence="1">The sequence shown here is derived from an EMBL/GenBank/DDBJ whole genome shotgun (WGS) entry which is preliminary data.</text>
</comment>
<proteinExistence type="predicted"/>
<dbReference type="Proteomes" id="UP001079657">
    <property type="component" value="Unassembled WGS sequence"/>
</dbReference>
<protein>
    <recommendedName>
        <fullName evidence="3">Head decoration protein</fullName>
    </recommendedName>
</protein>
<gene>
    <name evidence="1" type="ORF">OXH55_17660</name>
</gene>
<evidence type="ECO:0000313" key="2">
    <source>
        <dbReference type="Proteomes" id="UP001079657"/>
    </source>
</evidence>
<sequence length="113" mass="12201">MSRQYSRQIFGVNENILAIPDNFVNVPLKVKYDDVPVDSNGKRILKAGTILSKTGKIVNDGTAYGLVYENVDFTTVVGNETVPVTIHGIINGKKLPTAPSAEALAAMKQITII</sequence>
<reference evidence="1" key="1">
    <citation type="submission" date="2022-12" db="EMBL/GenBank/DDBJ databases">
        <authorList>
            <person name="Wang J."/>
        </authorList>
    </citation>
    <scope>NUCLEOTIDE SEQUENCE</scope>
    <source>
        <strain evidence="1">HY-42-06</strain>
    </source>
</reference>
<accession>A0ABT4CTQ8</accession>
<dbReference type="EMBL" id="JAPQES010000007">
    <property type="protein sequence ID" value="MCY6372458.1"/>
    <property type="molecule type" value="Genomic_DNA"/>
</dbReference>
<organism evidence="1 2">
    <name type="scientific">Clostridium ganghwense</name>
    <dbReference type="NCBI Taxonomy" id="312089"/>
    <lineage>
        <taxon>Bacteria</taxon>
        <taxon>Bacillati</taxon>
        <taxon>Bacillota</taxon>
        <taxon>Clostridia</taxon>
        <taxon>Eubacteriales</taxon>
        <taxon>Clostridiaceae</taxon>
        <taxon>Clostridium</taxon>
    </lineage>
</organism>
<name>A0ABT4CTQ8_9CLOT</name>
<dbReference type="RefSeq" id="WP_268051452.1">
    <property type="nucleotide sequence ID" value="NZ_JAPQES010000007.1"/>
</dbReference>
<evidence type="ECO:0000313" key="1">
    <source>
        <dbReference type="EMBL" id="MCY6372458.1"/>
    </source>
</evidence>
<evidence type="ECO:0008006" key="3">
    <source>
        <dbReference type="Google" id="ProtNLM"/>
    </source>
</evidence>